<evidence type="ECO:0000313" key="3">
    <source>
        <dbReference type="Proteomes" id="UP000799770"/>
    </source>
</evidence>
<keyword evidence="2" id="KW-0808">Transferase</keyword>
<accession>A0A6A5ZTI1</accession>
<dbReference type="SUPFAM" id="SSF52317">
    <property type="entry name" value="Class I glutamine amidotransferase-like"/>
    <property type="match status" value="1"/>
</dbReference>
<proteinExistence type="predicted"/>
<dbReference type="InterPro" id="IPR029062">
    <property type="entry name" value="Class_I_gatase-like"/>
</dbReference>
<dbReference type="Gene3D" id="3.40.50.880">
    <property type="match status" value="1"/>
</dbReference>
<evidence type="ECO:0000259" key="1">
    <source>
        <dbReference type="Pfam" id="PF00117"/>
    </source>
</evidence>
<dbReference type="Proteomes" id="UP000799770">
    <property type="component" value="Unassembled WGS sequence"/>
</dbReference>
<organism evidence="2 3">
    <name type="scientific">Lophiotrema nucula</name>
    <dbReference type="NCBI Taxonomy" id="690887"/>
    <lineage>
        <taxon>Eukaryota</taxon>
        <taxon>Fungi</taxon>
        <taxon>Dikarya</taxon>
        <taxon>Ascomycota</taxon>
        <taxon>Pezizomycotina</taxon>
        <taxon>Dothideomycetes</taxon>
        <taxon>Pleosporomycetidae</taxon>
        <taxon>Pleosporales</taxon>
        <taxon>Lophiotremataceae</taxon>
        <taxon>Lophiotrema</taxon>
    </lineage>
</organism>
<gene>
    <name evidence="2" type="ORF">BDV96DRAFT_481684</name>
</gene>
<keyword evidence="2" id="KW-0315">Glutamine amidotransferase</keyword>
<dbReference type="OrthoDB" id="1669814at2759"/>
<evidence type="ECO:0000313" key="2">
    <source>
        <dbReference type="EMBL" id="KAF2123022.1"/>
    </source>
</evidence>
<dbReference type="EMBL" id="ML977310">
    <property type="protein sequence ID" value="KAF2123022.1"/>
    <property type="molecule type" value="Genomic_DNA"/>
</dbReference>
<feature type="domain" description="Glutamine amidotransferase" evidence="1">
    <location>
        <begin position="32"/>
        <end position="221"/>
    </location>
</feature>
<dbReference type="InterPro" id="IPR017926">
    <property type="entry name" value="GATASE"/>
</dbReference>
<dbReference type="PANTHER" id="PTHR42695">
    <property type="entry name" value="GLUTAMINE AMIDOTRANSFERASE YLR126C-RELATED"/>
    <property type="match status" value="1"/>
</dbReference>
<dbReference type="PROSITE" id="PS51273">
    <property type="entry name" value="GATASE_TYPE_1"/>
    <property type="match status" value="1"/>
</dbReference>
<dbReference type="CDD" id="cd01741">
    <property type="entry name" value="GATase1_1"/>
    <property type="match status" value="1"/>
</dbReference>
<dbReference type="InterPro" id="IPR044992">
    <property type="entry name" value="ChyE-like"/>
</dbReference>
<dbReference type="GO" id="GO:0005634">
    <property type="term" value="C:nucleus"/>
    <property type="evidence" value="ECO:0007669"/>
    <property type="project" value="TreeGrafter"/>
</dbReference>
<dbReference type="GO" id="GO:0016740">
    <property type="term" value="F:transferase activity"/>
    <property type="evidence" value="ECO:0007669"/>
    <property type="project" value="UniProtKB-KW"/>
</dbReference>
<name>A0A6A5ZTI1_9PLEO</name>
<dbReference type="Pfam" id="PF00117">
    <property type="entry name" value="GATase"/>
    <property type="match status" value="1"/>
</dbReference>
<reference evidence="2" key="1">
    <citation type="journal article" date="2020" name="Stud. Mycol.">
        <title>101 Dothideomycetes genomes: a test case for predicting lifestyles and emergence of pathogens.</title>
        <authorList>
            <person name="Haridas S."/>
            <person name="Albert R."/>
            <person name="Binder M."/>
            <person name="Bloem J."/>
            <person name="Labutti K."/>
            <person name="Salamov A."/>
            <person name="Andreopoulos B."/>
            <person name="Baker S."/>
            <person name="Barry K."/>
            <person name="Bills G."/>
            <person name="Bluhm B."/>
            <person name="Cannon C."/>
            <person name="Castanera R."/>
            <person name="Culley D."/>
            <person name="Daum C."/>
            <person name="Ezra D."/>
            <person name="Gonzalez J."/>
            <person name="Henrissat B."/>
            <person name="Kuo A."/>
            <person name="Liang C."/>
            <person name="Lipzen A."/>
            <person name="Lutzoni F."/>
            <person name="Magnuson J."/>
            <person name="Mondo S."/>
            <person name="Nolan M."/>
            <person name="Ohm R."/>
            <person name="Pangilinan J."/>
            <person name="Park H.-J."/>
            <person name="Ramirez L."/>
            <person name="Alfaro M."/>
            <person name="Sun H."/>
            <person name="Tritt A."/>
            <person name="Yoshinaga Y."/>
            <person name="Zwiers L.-H."/>
            <person name="Turgeon B."/>
            <person name="Goodwin S."/>
            <person name="Spatafora J."/>
            <person name="Crous P."/>
            <person name="Grigoriev I."/>
        </authorList>
    </citation>
    <scope>NUCLEOTIDE SEQUENCE</scope>
    <source>
        <strain evidence="2">CBS 627.86</strain>
    </source>
</reference>
<dbReference type="AlphaFoldDB" id="A0A6A5ZTI1"/>
<keyword evidence="3" id="KW-1185">Reference proteome</keyword>
<dbReference type="PANTHER" id="PTHR42695:SF6">
    <property type="entry name" value="GLUTAMINE AMIDOTRANSFERASE DOMAIN-CONTAINING PROTEIN"/>
    <property type="match status" value="1"/>
</dbReference>
<sequence length="291" mass="32462">MAPTTIRIAMLNADIPVSNVLSQRGTYGNIFHTLLSQAASRISPDTSIISTDYDVREGQYPLSLSDVDVILITGSASSAYDNLEWIHRLDDYVYDVYTNYPRIKMFGSCFGHQLICQSLLREFGVTVEKDPNGWELGVKKVELADEFIDALKASSKTAACRPLEKAPKSVRLQMVHADHVNIPSDHTMPSSWTTFGSTKHCRVQGVYQPNRVLTFQGHFEFDRFINSETMKVFGAAWDREVLQQTLEAIDAEDDSRVAAKIVLRFMTEKSPVKGTATRAVVGGLLTPPLQE</sequence>
<dbReference type="GO" id="GO:0005829">
    <property type="term" value="C:cytosol"/>
    <property type="evidence" value="ECO:0007669"/>
    <property type="project" value="TreeGrafter"/>
</dbReference>
<protein>
    <submittedName>
        <fullName evidence="2">Class I glutamine amidotransferase-like protein</fullName>
    </submittedName>
</protein>